<proteinExistence type="predicted"/>
<dbReference type="EMBL" id="JAROYP010000009">
    <property type="protein sequence ID" value="MDH5162457.1"/>
    <property type="molecule type" value="Genomic_DNA"/>
</dbReference>
<protein>
    <submittedName>
        <fullName evidence="2">RNHCP domain-containing protein</fullName>
    </submittedName>
</protein>
<dbReference type="Proteomes" id="UP001159179">
    <property type="component" value="Unassembled WGS sequence"/>
</dbReference>
<dbReference type="RefSeq" id="WP_280617380.1">
    <property type="nucleotide sequence ID" value="NZ_JAROYP010000009.1"/>
</dbReference>
<evidence type="ECO:0000313" key="2">
    <source>
        <dbReference type="EMBL" id="MDH5162457.1"/>
    </source>
</evidence>
<comment type="caution">
    <text evidence="2">The sequence shown here is derived from an EMBL/GenBank/DDBJ whole genome shotgun (WGS) entry which is preliminary data.</text>
</comment>
<organism evidence="2 3">
    <name type="scientific">Heyndrickxia oleronia</name>
    <dbReference type="NCBI Taxonomy" id="38875"/>
    <lineage>
        <taxon>Bacteria</taxon>
        <taxon>Bacillati</taxon>
        <taxon>Bacillota</taxon>
        <taxon>Bacilli</taxon>
        <taxon>Bacillales</taxon>
        <taxon>Bacillaceae</taxon>
        <taxon>Heyndrickxia</taxon>
    </lineage>
</organism>
<sequence length="103" mass="11720">MSRKTENTGFQCKKCRMVIKPLTNGSYRNHCPYCLYSLHLDQQPGDRESSCRGLMAPVGLDYSIKKGYQIIHKCIKCGKVGKNKAAINTEQEDQLIHFLKAIQ</sequence>
<dbReference type="Pfam" id="PF12647">
    <property type="entry name" value="RNHCP"/>
    <property type="match status" value="1"/>
</dbReference>
<name>A0AAW6T068_9BACI</name>
<accession>A0AAW6T068</accession>
<feature type="domain" description="RNHCP" evidence="1">
    <location>
        <begin position="8"/>
        <end position="91"/>
    </location>
</feature>
<dbReference type="InterPro" id="IPR024439">
    <property type="entry name" value="RNHCP"/>
</dbReference>
<gene>
    <name evidence="2" type="ORF">P5X88_16095</name>
</gene>
<dbReference type="AlphaFoldDB" id="A0AAW6T068"/>
<evidence type="ECO:0000259" key="1">
    <source>
        <dbReference type="Pfam" id="PF12647"/>
    </source>
</evidence>
<evidence type="ECO:0000313" key="3">
    <source>
        <dbReference type="Proteomes" id="UP001159179"/>
    </source>
</evidence>
<reference evidence="2" key="1">
    <citation type="submission" date="2023-03" db="EMBL/GenBank/DDBJ databases">
        <title>Bacterial isolates from washroom surfaces on a university campus.</title>
        <authorList>
            <person name="Holman D.B."/>
            <person name="Gzyl K.E."/>
            <person name="Taheri A.E."/>
        </authorList>
    </citation>
    <scope>NUCLEOTIDE SEQUENCE</scope>
    <source>
        <strain evidence="2">RD03</strain>
    </source>
</reference>